<organism evidence="2">
    <name type="scientific">Dehalogenimonas sp. 4OHTPN</name>
    <dbReference type="NCBI Taxonomy" id="3166643"/>
    <lineage>
        <taxon>Bacteria</taxon>
        <taxon>Bacillati</taxon>
        <taxon>Chloroflexota</taxon>
        <taxon>Dehalococcoidia</taxon>
        <taxon>Dehalococcoidales</taxon>
        <taxon>Dehalococcoidaceae</taxon>
        <taxon>Dehalogenimonas</taxon>
    </lineage>
</organism>
<dbReference type="InterPro" id="IPR041657">
    <property type="entry name" value="HTH_17"/>
</dbReference>
<dbReference type="RefSeq" id="WP_353715190.1">
    <property type="nucleotide sequence ID" value="NZ_CP159307.1"/>
</dbReference>
<dbReference type="EMBL" id="CP159307">
    <property type="protein sequence ID" value="XCH34002.1"/>
    <property type="molecule type" value="Genomic_DNA"/>
</dbReference>
<dbReference type="Gene3D" id="1.10.1660.10">
    <property type="match status" value="1"/>
</dbReference>
<evidence type="ECO:0000313" key="2">
    <source>
        <dbReference type="EMBL" id="XCH34002.1"/>
    </source>
</evidence>
<proteinExistence type="predicted"/>
<feature type="domain" description="Helix-turn-helix" evidence="1">
    <location>
        <begin position="6"/>
        <end position="51"/>
    </location>
</feature>
<dbReference type="InterPro" id="IPR009061">
    <property type="entry name" value="DNA-bd_dom_put_sf"/>
</dbReference>
<dbReference type="Pfam" id="PF12728">
    <property type="entry name" value="HTH_17"/>
    <property type="match status" value="1"/>
</dbReference>
<reference evidence="2" key="1">
    <citation type="submission" date="2024-06" db="EMBL/GenBank/DDBJ databases">
        <title>A Novel Isolate, Dehalogenimonas sp. Strain 4OHTPN, Dechlorinates Aromatic 4 Hydroxy chlorothalonil by a Novel Reductive Dehalogenase.</title>
        <authorList>
            <person name="Liu G."/>
        </authorList>
    </citation>
    <scope>NUCLEOTIDE SEQUENCE</scope>
    <source>
        <strain evidence="2">4OHTPN</strain>
    </source>
</reference>
<protein>
    <submittedName>
        <fullName evidence="2">Helix-turn-helix domain-containing protein</fullName>
    </submittedName>
</protein>
<dbReference type="SUPFAM" id="SSF46955">
    <property type="entry name" value="Putative DNA-binding domain"/>
    <property type="match status" value="1"/>
</dbReference>
<name>A0AAU8GBZ3_9CHLR</name>
<dbReference type="AlphaFoldDB" id="A0AAU8GBZ3"/>
<evidence type="ECO:0000259" key="1">
    <source>
        <dbReference type="Pfam" id="PF12728"/>
    </source>
</evidence>
<accession>A0AAU8GBZ3</accession>
<gene>
    <name evidence="2" type="ORF">ABV300_03745</name>
</gene>
<sequence length="66" mass="7751">MNDKDMLTIEEVESEFSLKRSTLYRYVRLGSITPYRKAGDRRSYFKRAEIEGLVGFHPRKPKAIKA</sequence>